<dbReference type="Proteomes" id="UP000018763">
    <property type="component" value="Chromosome"/>
</dbReference>
<feature type="region of interest" description="Disordered" evidence="1">
    <location>
        <begin position="318"/>
        <end position="385"/>
    </location>
</feature>
<keyword evidence="5" id="KW-1185">Reference proteome</keyword>
<evidence type="ECO:0000259" key="3">
    <source>
        <dbReference type="Pfam" id="PF23717"/>
    </source>
</evidence>
<keyword evidence="2" id="KW-0812">Transmembrane</keyword>
<dbReference type="Pfam" id="PF23717">
    <property type="entry name" value="DUF7159"/>
    <property type="match status" value="1"/>
</dbReference>
<evidence type="ECO:0000256" key="1">
    <source>
        <dbReference type="SAM" id="MobiDB-lite"/>
    </source>
</evidence>
<dbReference type="EMBL" id="CP006936">
    <property type="protein sequence ID" value="AHC27964.1"/>
    <property type="molecule type" value="Genomic_DNA"/>
</dbReference>
<protein>
    <recommendedName>
        <fullName evidence="3">DUF7159 domain-containing protein</fullName>
    </recommendedName>
</protein>
<feature type="compositionally biased region" description="Low complexity" evidence="1">
    <location>
        <begin position="340"/>
        <end position="354"/>
    </location>
</feature>
<dbReference type="InterPro" id="IPR055583">
    <property type="entry name" value="DUF7159"/>
</dbReference>
<evidence type="ECO:0000313" key="5">
    <source>
        <dbReference type="Proteomes" id="UP000018763"/>
    </source>
</evidence>
<keyword evidence="2" id="KW-1133">Transmembrane helix</keyword>
<feature type="compositionally biased region" description="Pro residues" evidence="1">
    <location>
        <begin position="355"/>
        <end position="371"/>
    </location>
</feature>
<organism evidence="4 5">
    <name type="scientific">Mycolicibacterium neoaurum VKM Ac-1815D</name>
    <dbReference type="NCBI Taxonomy" id="700508"/>
    <lineage>
        <taxon>Bacteria</taxon>
        <taxon>Bacillati</taxon>
        <taxon>Actinomycetota</taxon>
        <taxon>Actinomycetes</taxon>
        <taxon>Mycobacteriales</taxon>
        <taxon>Mycobacteriaceae</taxon>
        <taxon>Mycolicibacterium</taxon>
    </lineage>
</organism>
<proteinExistence type="predicted"/>
<feature type="transmembrane region" description="Helical" evidence="2">
    <location>
        <begin position="183"/>
        <end position="202"/>
    </location>
</feature>
<evidence type="ECO:0000313" key="4">
    <source>
        <dbReference type="EMBL" id="AHC27964.1"/>
    </source>
</evidence>
<accession>V5XJQ5</accession>
<evidence type="ECO:0000256" key="2">
    <source>
        <dbReference type="SAM" id="Phobius"/>
    </source>
</evidence>
<feature type="domain" description="DUF7159" evidence="3">
    <location>
        <begin position="1"/>
        <end position="94"/>
    </location>
</feature>
<dbReference type="AlphaFoldDB" id="V5XJQ5"/>
<sequence length="385" mass="38502">MSVTTNGVDWVLVDATVPTGRPIDDDRFAVRRLDDLVPRCLAAVRGAAGIAAAAGYRVGAIGVCWSADLEDRSTELLAALRDAGWADVRPVRQITPPVPELDELADSDDAAQVPADLFGAAIDTVVADCADCAGRVSDCDPEVMQAPSYQAAHLVLTNAVPTRTDGEQPARSTRLRAQLGGRLLSLAGAAAVTAVIALFAVGSQFGGSEVPESATLANRATVSTPQTSPIVPAKPVAAPAVALPAVPPAALAPATSVVVDTIPSMEWAPPAVEYAEPAPAAPVALPEPISHLGDPVVTAAAPGPEAEAQAPDASMLTVPAAPAPAGEPVPAPGALPGPAPADMAPQPVAVAPAVPLLPPPPAPAQPAPVQPAPAQSVDPILGALP</sequence>
<name>V5XJQ5_MYCNE</name>
<keyword evidence="2" id="KW-0472">Membrane</keyword>
<gene>
    <name evidence="4" type="ORF">D174_16030</name>
</gene>
<reference evidence="4 5" key="1">
    <citation type="journal article" date="2014" name="Genome Announc.">
        <title>Complete Genome Sequence of Sterol-Transforming Mycobacterium neoaurum Strain VKM Ac-1815D.</title>
        <authorList>
            <person name="Shtratnikova V.Y."/>
            <person name="Bragin E.Y."/>
            <person name="Dovbnya D.V."/>
            <person name="Pekov Y.A."/>
            <person name="Schelkunov M.I."/>
            <person name="Strizhov N."/>
            <person name="Ivashina T.V."/>
            <person name="Ashapkin V.V."/>
            <person name="Donova M.V."/>
        </authorList>
    </citation>
    <scope>NUCLEOTIDE SEQUENCE [LARGE SCALE GENOMIC DNA]</scope>
    <source>
        <strain evidence="4 5">VKM Ac-1815D</strain>
    </source>
</reference>
<feature type="compositionally biased region" description="Pro residues" evidence="1">
    <location>
        <begin position="321"/>
        <end position="339"/>
    </location>
</feature>